<dbReference type="PROSITE" id="PS50082">
    <property type="entry name" value="WD_REPEATS_2"/>
    <property type="match status" value="2"/>
</dbReference>
<organism evidence="4 5">
    <name type="scientific">Nannocystis punicea</name>
    <dbReference type="NCBI Taxonomy" id="2995304"/>
    <lineage>
        <taxon>Bacteria</taxon>
        <taxon>Pseudomonadati</taxon>
        <taxon>Myxococcota</taxon>
        <taxon>Polyangia</taxon>
        <taxon>Nannocystales</taxon>
        <taxon>Nannocystaceae</taxon>
        <taxon>Nannocystis</taxon>
    </lineage>
</organism>
<dbReference type="SUPFAM" id="SSF50998">
    <property type="entry name" value="Quinoprotein alcohol dehydrogenase-like"/>
    <property type="match status" value="1"/>
</dbReference>
<dbReference type="PANTHER" id="PTHR19848">
    <property type="entry name" value="WD40 REPEAT PROTEIN"/>
    <property type="match status" value="1"/>
</dbReference>
<dbReference type="PANTHER" id="PTHR19848:SF8">
    <property type="entry name" value="F-BOX AND WD REPEAT DOMAIN CONTAINING 7"/>
    <property type="match status" value="1"/>
</dbReference>
<dbReference type="RefSeq" id="WP_269039534.1">
    <property type="nucleotide sequence ID" value="NZ_CP114040.1"/>
</dbReference>
<evidence type="ECO:0008006" key="6">
    <source>
        <dbReference type="Google" id="ProtNLM"/>
    </source>
</evidence>
<dbReference type="InterPro" id="IPR011047">
    <property type="entry name" value="Quinoprotein_ADH-like_sf"/>
</dbReference>
<dbReference type="SMART" id="SM00320">
    <property type="entry name" value="WD40"/>
    <property type="match status" value="3"/>
</dbReference>
<dbReference type="Proteomes" id="UP001164459">
    <property type="component" value="Chromosome"/>
</dbReference>
<keyword evidence="2" id="KW-0677">Repeat</keyword>
<feature type="repeat" description="WD" evidence="3">
    <location>
        <begin position="112"/>
        <end position="140"/>
    </location>
</feature>
<evidence type="ECO:0000256" key="2">
    <source>
        <dbReference type="ARBA" id="ARBA00022737"/>
    </source>
</evidence>
<keyword evidence="5" id="KW-1185">Reference proteome</keyword>
<gene>
    <name evidence="4" type="ORF">O0S08_13565</name>
</gene>
<evidence type="ECO:0000256" key="1">
    <source>
        <dbReference type="ARBA" id="ARBA00022574"/>
    </source>
</evidence>
<keyword evidence="1 3" id="KW-0853">WD repeat</keyword>
<dbReference type="InterPro" id="IPR011044">
    <property type="entry name" value="Quino_amine_DH_bsu"/>
</dbReference>
<evidence type="ECO:0000313" key="4">
    <source>
        <dbReference type="EMBL" id="WAS97170.1"/>
    </source>
</evidence>
<sequence>MNRPTTIEVINPDGGAIESFTLLPDGRRALVLLDFATLALLDLVDGRVVWMSGADELYPAEFQPPAPLGPDRAVVLGVEGPDPEFELPAAPFVVDLASGERLGPAVPSPPSVCKIAAHPDGRRLFVGHRDGNVALWDLATRQQCGGWRAHRAPIRHLCVTPDGARLVTNADDEALVCWDLESSLCLGYHSPGGGEYVTVGDGEVLTIPYQNIVSGLALAPSGAWLTAFVGDESPLSPTLFSLPSLVPQTALPHTYAPAVFLPDGRLLLQRRGRYMSTPDADPRNGLLVWDPDHARPVADLPGPTHALFTAIAAHPDGRRVFTAAETIERWDLESAELAELVGPDVVSAGHGARRLLVTPDGARLIAVYRHRVDCIPLDAA</sequence>
<reference evidence="4" key="1">
    <citation type="submission" date="2022-11" db="EMBL/GenBank/DDBJ databases">
        <title>Minimal conservation of predation-associated metabolite biosynthetic gene clusters underscores biosynthetic potential of Myxococcota including descriptions for ten novel species: Archangium lansinium sp. nov., Myxococcus landrumus sp. nov., Nannocystis bai.</title>
        <authorList>
            <person name="Ahearne A."/>
            <person name="Stevens C."/>
            <person name="Dowd S."/>
        </authorList>
    </citation>
    <scope>NUCLEOTIDE SEQUENCE</scope>
    <source>
        <strain evidence="4">Fl3</strain>
    </source>
</reference>
<dbReference type="InterPro" id="IPR015943">
    <property type="entry name" value="WD40/YVTN_repeat-like_dom_sf"/>
</dbReference>
<feature type="repeat" description="WD" evidence="3">
    <location>
        <begin position="147"/>
        <end position="182"/>
    </location>
</feature>
<name>A0ABY7HD02_9BACT</name>
<dbReference type="SUPFAM" id="SSF50969">
    <property type="entry name" value="YVTN repeat-like/Quinoprotein amine dehydrogenase"/>
    <property type="match status" value="1"/>
</dbReference>
<dbReference type="Pfam" id="PF00400">
    <property type="entry name" value="WD40"/>
    <property type="match status" value="2"/>
</dbReference>
<dbReference type="PROSITE" id="PS50294">
    <property type="entry name" value="WD_REPEATS_REGION"/>
    <property type="match status" value="1"/>
</dbReference>
<protein>
    <recommendedName>
        <fullName evidence="6">WD40 repeat domain-containing protein</fullName>
    </recommendedName>
</protein>
<evidence type="ECO:0000256" key="3">
    <source>
        <dbReference type="PROSITE-ProRule" id="PRU00221"/>
    </source>
</evidence>
<dbReference type="InterPro" id="IPR001680">
    <property type="entry name" value="WD40_rpt"/>
</dbReference>
<accession>A0ABY7HD02</accession>
<evidence type="ECO:0000313" key="5">
    <source>
        <dbReference type="Proteomes" id="UP001164459"/>
    </source>
</evidence>
<dbReference type="Gene3D" id="2.130.10.10">
    <property type="entry name" value="YVTN repeat-like/Quinoprotein amine dehydrogenase"/>
    <property type="match status" value="2"/>
</dbReference>
<dbReference type="EMBL" id="CP114040">
    <property type="protein sequence ID" value="WAS97170.1"/>
    <property type="molecule type" value="Genomic_DNA"/>
</dbReference>
<proteinExistence type="predicted"/>